<evidence type="ECO:0000256" key="2">
    <source>
        <dbReference type="ARBA" id="ARBA00008226"/>
    </source>
</evidence>
<dbReference type="GO" id="GO:0004814">
    <property type="term" value="F:arginine-tRNA ligase activity"/>
    <property type="evidence" value="ECO:0007669"/>
    <property type="project" value="InterPro"/>
</dbReference>
<gene>
    <name evidence="12" type="primary">glyS</name>
    <name evidence="12" type="ORF">GF359_06125</name>
</gene>
<evidence type="ECO:0000256" key="3">
    <source>
        <dbReference type="ARBA" id="ARBA00012829"/>
    </source>
</evidence>
<comment type="catalytic activity">
    <reaction evidence="10">
        <text>tRNA(Gly) + glycine + ATP = glycyl-tRNA(Gly) + AMP + diphosphate</text>
        <dbReference type="Rhea" id="RHEA:16013"/>
        <dbReference type="Rhea" id="RHEA-COMP:9664"/>
        <dbReference type="Rhea" id="RHEA-COMP:9683"/>
        <dbReference type="ChEBI" id="CHEBI:30616"/>
        <dbReference type="ChEBI" id="CHEBI:33019"/>
        <dbReference type="ChEBI" id="CHEBI:57305"/>
        <dbReference type="ChEBI" id="CHEBI:78442"/>
        <dbReference type="ChEBI" id="CHEBI:78522"/>
        <dbReference type="ChEBI" id="CHEBI:456215"/>
        <dbReference type="EC" id="6.1.1.14"/>
    </reaction>
</comment>
<evidence type="ECO:0000256" key="9">
    <source>
        <dbReference type="ARBA" id="ARBA00023146"/>
    </source>
</evidence>
<keyword evidence="7" id="KW-0067">ATP-binding</keyword>
<dbReference type="PROSITE" id="PS50861">
    <property type="entry name" value="AA_TRNA_LIGASE_II_GLYAB"/>
    <property type="match status" value="1"/>
</dbReference>
<evidence type="ECO:0000313" key="12">
    <source>
        <dbReference type="EMBL" id="MBD3364776.1"/>
    </source>
</evidence>
<dbReference type="InterPro" id="IPR015944">
    <property type="entry name" value="Gly-tRNA-synth_bsu"/>
</dbReference>
<evidence type="ECO:0000256" key="6">
    <source>
        <dbReference type="ARBA" id="ARBA00022741"/>
    </source>
</evidence>
<evidence type="ECO:0000313" key="13">
    <source>
        <dbReference type="Proteomes" id="UP000630660"/>
    </source>
</evidence>
<keyword evidence="5 12" id="KW-0436">Ligase</keyword>
<evidence type="ECO:0000256" key="7">
    <source>
        <dbReference type="ARBA" id="ARBA00022840"/>
    </source>
</evidence>
<comment type="subcellular location">
    <subcellularLocation>
        <location evidence="1">Cytoplasm</location>
    </subcellularLocation>
</comment>
<dbReference type="InterPro" id="IPR008909">
    <property type="entry name" value="DALR_anticod-bd"/>
</dbReference>
<evidence type="ECO:0000256" key="8">
    <source>
        <dbReference type="ARBA" id="ARBA00022917"/>
    </source>
</evidence>
<dbReference type="GO" id="GO:0005524">
    <property type="term" value="F:ATP binding"/>
    <property type="evidence" value="ECO:0007669"/>
    <property type="project" value="UniProtKB-KW"/>
</dbReference>
<comment type="similarity">
    <text evidence="2">Belongs to the class-II aminoacyl-tRNA synthetase family.</text>
</comment>
<dbReference type="GO" id="GO:0006420">
    <property type="term" value="P:arginyl-tRNA aminoacylation"/>
    <property type="evidence" value="ECO:0007669"/>
    <property type="project" value="InterPro"/>
</dbReference>
<evidence type="ECO:0000256" key="10">
    <source>
        <dbReference type="ARBA" id="ARBA00047937"/>
    </source>
</evidence>
<accession>A0A9D5KBL9</accession>
<name>A0A9D5KBL9_UNCW3</name>
<dbReference type="EMBL" id="WJKJ01000202">
    <property type="protein sequence ID" value="MBD3364776.1"/>
    <property type="molecule type" value="Genomic_DNA"/>
</dbReference>
<dbReference type="GO" id="GO:0005829">
    <property type="term" value="C:cytosol"/>
    <property type="evidence" value="ECO:0007669"/>
    <property type="project" value="TreeGrafter"/>
</dbReference>
<dbReference type="GO" id="GO:0004820">
    <property type="term" value="F:glycine-tRNA ligase activity"/>
    <property type="evidence" value="ECO:0007669"/>
    <property type="project" value="UniProtKB-EC"/>
</dbReference>
<proteinExistence type="inferred from homology"/>
<dbReference type="AlphaFoldDB" id="A0A9D5KBL9"/>
<reference evidence="12" key="1">
    <citation type="submission" date="2019-11" db="EMBL/GenBank/DDBJ databases">
        <title>Microbial mats filling the niche in hypersaline microbial mats.</title>
        <authorList>
            <person name="Wong H.L."/>
            <person name="Macleod F.I."/>
            <person name="White R.A. III"/>
            <person name="Burns B.P."/>
        </authorList>
    </citation>
    <scope>NUCLEOTIDE SEQUENCE</scope>
    <source>
        <strain evidence="12">Bin_327</strain>
    </source>
</reference>
<evidence type="ECO:0000259" key="11">
    <source>
        <dbReference type="Pfam" id="PF05746"/>
    </source>
</evidence>
<dbReference type="PANTHER" id="PTHR30075">
    <property type="entry name" value="GLYCYL-TRNA SYNTHETASE"/>
    <property type="match status" value="1"/>
</dbReference>
<dbReference type="Pfam" id="PF05746">
    <property type="entry name" value="DALR_1"/>
    <property type="match status" value="1"/>
</dbReference>
<keyword evidence="8" id="KW-0648">Protein biosynthesis</keyword>
<feature type="domain" description="DALR anticodon binding" evidence="11">
    <location>
        <begin position="373"/>
        <end position="462"/>
    </location>
</feature>
<organism evidence="12 13">
    <name type="scientific">candidate division WOR-3 bacterium</name>
    <dbReference type="NCBI Taxonomy" id="2052148"/>
    <lineage>
        <taxon>Bacteria</taxon>
        <taxon>Bacteria division WOR-3</taxon>
    </lineage>
</organism>
<evidence type="ECO:0000256" key="5">
    <source>
        <dbReference type="ARBA" id="ARBA00022598"/>
    </source>
</evidence>
<protein>
    <recommendedName>
        <fullName evidence="3">glycine--tRNA ligase</fullName>
        <ecNumber evidence="3">6.1.1.14</ecNumber>
    </recommendedName>
</protein>
<dbReference type="PANTHER" id="PTHR30075:SF2">
    <property type="entry name" value="GLYCINE--TRNA LIGASE, CHLOROPLASTIC_MITOCHONDRIAL 2"/>
    <property type="match status" value="1"/>
</dbReference>
<dbReference type="Pfam" id="PF02092">
    <property type="entry name" value="tRNA_synt_2f"/>
    <property type="match status" value="1"/>
</dbReference>
<comment type="caution">
    <text evidence="12">The sequence shown here is derived from an EMBL/GenBank/DDBJ whole genome shotgun (WGS) entry which is preliminary data.</text>
</comment>
<keyword evidence="6" id="KW-0547">Nucleotide-binding</keyword>
<dbReference type="GO" id="GO:0006426">
    <property type="term" value="P:glycyl-tRNA aminoacylation"/>
    <property type="evidence" value="ECO:0007669"/>
    <property type="project" value="InterPro"/>
</dbReference>
<evidence type="ECO:0000256" key="1">
    <source>
        <dbReference type="ARBA" id="ARBA00004496"/>
    </source>
</evidence>
<dbReference type="NCBIfam" id="TIGR00211">
    <property type="entry name" value="glyS"/>
    <property type="match status" value="1"/>
</dbReference>
<keyword evidence="4" id="KW-0963">Cytoplasm</keyword>
<dbReference type="EC" id="6.1.1.14" evidence="3"/>
<feature type="non-terminal residue" evidence="12">
    <location>
        <position position="1"/>
    </location>
</feature>
<sequence>EYLQKLKDAYVIVDPNERRKLIHDQLKKAAKTLGGTLVEDNELLDEVTNMVEYPNVLVCDLGGFTDLPRQVLQTALAKHQRAFVVEKKGKIIPHFLVVTNSPKIKPDLARPWFERMAISRLEDADFFIKEDLDKGLKPLVEEEARVEWIKGIGSLADKTRFLTELGTFLSKDVNGFDKEAYNRAAQLAKADLLSNLVREKEFTSLQGTAGAIYAERLGESKEVCTAIGSQYSDSPTTLEGSVLGIADRLLNICATFLVGKPPKGSRDPFALRRQATAVMKILTDLEIHTQIPKAIKKVLSLFGKKEKQEGQIADFLRDRQVLFFKDKDFAYDWVDAVAAVAADDPYDAFLRLKAFGELDKGDEFRLVAVGQKRVANITRSTQFSLPDASLFGQVEEKKLWEETERIRPEVESAVGSRNYKKALELLLSIRPAIDNFFDEVFVMVEDEEVKNNRLHLLNSVKQEFLKVADFSKIVVEGGRKIDTTF</sequence>
<dbReference type="SUPFAM" id="SSF109604">
    <property type="entry name" value="HD-domain/PDEase-like"/>
    <property type="match status" value="1"/>
</dbReference>
<evidence type="ECO:0000256" key="4">
    <source>
        <dbReference type="ARBA" id="ARBA00022490"/>
    </source>
</evidence>
<dbReference type="PRINTS" id="PR01045">
    <property type="entry name" value="TRNASYNTHGB"/>
</dbReference>
<keyword evidence="9" id="KW-0030">Aminoacyl-tRNA synthetase</keyword>
<dbReference type="Proteomes" id="UP000630660">
    <property type="component" value="Unassembled WGS sequence"/>
</dbReference>
<dbReference type="InterPro" id="IPR006194">
    <property type="entry name" value="Gly-tRNA-synth_heterodimer"/>
</dbReference>